<dbReference type="Gene3D" id="3.20.110.10">
    <property type="entry name" value="Glycoside hydrolase 38, N terminal domain"/>
    <property type="match status" value="1"/>
</dbReference>
<dbReference type="AlphaFoldDB" id="A0AAU9K2B6"/>
<evidence type="ECO:0000256" key="3">
    <source>
        <dbReference type="ARBA" id="ARBA00022723"/>
    </source>
</evidence>
<evidence type="ECO:0000256" key="4">
    <source>
        <dbReference type="ARBA" id="ARBA00022801"/>
    </source>
</evidence>
<feature type="signal peptide" evidence="8">
    <location>
        <begin position="1"/>
        <end position="23"/>
    </location>
</feature>
<accession>A0AAU9K2B6</accession>
<dbReference type="InterPro" id="IPR011013">
    <property type="entry name" value="Gal_mutarotase_sf_dom"/>
</dbReference>
<dbReference type="SUPFAM" id="SSF74650">
    <property type="entry name" value="Galactose mutarotase-like"/>
    <property type="match status" value="1"/>
</dbReference>
<evidence type="ECO:0000256" key="7">
    <source>
        <dbReference type="SAM" id="Phobius"/>
    </source>
</evidence>
<dbReference type="GO" id="GO:0046872">
    <property type="term" value="F:metal ion binding"/>
    <property type="evidence" value="ECO:0007669"/>
    <property type="project" value="UniProtKB-KW"/>
</dbReference>
<feature type="transmembrane region" description="Helical" evidence="7">
    <location>
        <begin position="953"/>
        <end position="975"/>
    </location>
</feature>
<evidence type="ECO:0000256" key="5">
    <source>
        <dbReference type="ARBA" id="ARBA00022833"/>
    </source>
</evidence>
<feature type="domain" description="Glycoside hydrolase family 38 central" evidence="9">
    <location>
        <begin position="323"/>
        <end position="391"/>
    </location>
</feature>
<evidence type="ECO:0000259" key="9">
    <source>
        <dbReference type="SMART" id="SM00872"/>
    </source>
</evidence>
<keyword evidence="3" id="KW-0479">Metal-binding</keyword>
<comment type="similarity">
    <text evidence="2">Belongs to the glycosyl hydrolase 38 family.</text>
</comment>
<gene>
    <name evidence="10" type="ORF">BSTOLATCC_MIC59512</name>
</gene>
<dbReference type="Proteomes" id="UP001162131">
    <property type="component" value="Unassembled WGS sequence"/>
</dbReference>
<dbReference type="SUPFAM" id="SSF88688">
    <property type="entry name" value="Families 57/38 glycoside transferase middle domain"/>
    <property type="match status" value="1"/>
</dbReference>
<keyword evidence="5" id="KW-0862">Zinc</keyword>
<dbReference type="GO" id="GO:0006013">
    <property type="term" value="P:mannose metabolic process"/>
    <property type="evidence" value="ECO:0007669"/>
    <property type="project" value="InterPro"/>
</dbReference>
<comment type="cofactor">
    <cofactor evidence="1">
        <name>Zn(2+)</name>
        <dbReference type="ChEBI" id="CHEBI:29105"/>
    </cofactor>
</comment>
<dbReference type="SUPFAM" id="SSF88713">
    <property type="entry name" value="Glycoside hydrolase/deacetylase"/>
    <property type="match status" value="1"/>
</dbReference>
<keyword evidence="7" id="KW-0472">Membrane</keyword>
<dbReference type="GO" id="GO:0004559">
    <property type="term" value="F:alpha-mannosidase activity"/>
    <property type="evidence" value="ECO:0007669"/>
    <property type="project" value="InterPro"/>
</dbReference>
<feature type="chain" id="PRO_5043594407" description="Glycoside hydrolase family 38 central domain-containing protein" evidence="8">
    <location>
        <begin position="24"/>
        <end position="989"/>
    </location>
</feature>
<keyword evidence="11" id="KW-1185">Reference proteome</keyword>
<dbReference type="GO" id="GO:0005764">
    <property type="term" value="C:lysosome"/>
    <property type="evidence" value="ECO:0007669"/>
    <property type="project" value="TreeGrafter"/>
</dbReference>
<proteinExistence type="inferred from homology"/>
<dbReference type="Gene3D" id="2.70.98.30">
    <property type="entry name" value="Golgi alpha-mannosidase II, domain 4"/>
    <property type="match status" value="1"/>
</dbReference>
<reference evidence="10" key="1">
    <citation type="submission" date="2021-09" db="EMBL/GenBank/DDBJ databases">
        <authorList>
            <consortium name="AG Swart"/>
            <person name="Singh M."/>
            <person name="Singh A."/>
            <person name="Seah K."/>
            <person name="Emmerich C."/>
        </authorList>
    </citation>
    <scope>NUCLEOTIDE SEQUENCE</scope>
    <source>
        <strain evidence="10">ATCC30299</strain>
    </source>
</reference>
<sequence>MWKYFLLVCCSALRLFIIPHSHCDPGWLEPVDWYYENKVRNIFNNLIELLQENNQRKFAWSEISFLKMWMDEQNILKKNALRSLIQSGRIEIVGGGFVQNDEANTDFDMIIRQFDSGRDYLYQEFGIENVKVGWQIDPFGHSALTPSLWAKLGFEYLVINRISKPLKKIWRRKNNLEFLWEGSDLGSNNTIFTHILYDHYDFPDILHPLKKELCLSTIDIANVSECASKLYNLVNKQKHAYSTENIMMLYGDDFYYHDLAESKLLYQRIELLRDYINHYYWNFTIKIATPSEYFEAVKAESPELPYFTSDFFPYMNYFNMKNNYWTGYYTTRPRLKNEVYFGHRLARAAEIAMAFTSKSSLNSPQASISLHHDAITGTCRDHVAADYMYRLKKDIVNSIHAIEFVLKNVLTEAKNEFALAVSYRVLIAYNPLNWEKDELFSIKAETNDIEIINWKGKVVKSQAVKNVIDGGYIIYFKAKLPSLSFFTIFVRYCFACTDLSAEYEGYSLADKIYKLHFDQNGMLDFIFSKKLEIIPKTNNSHQKIKNKMHEFRLRQQIFAYKGESSGAYIFHPTGYAENLELSLEQIMISSGKVVQTAQIIWYRKDDKSKYFYQKFILYDSEKFIWKIGVSAVQNEEITVRFESQDENVIDIFTFNSADLRQREHIEEIYASRVGKNMYPVPAGAVAKSKNSYLKFYPKFPLGIGVVSPKSFEFLLQRNLSNDDLCGLGVGVTDITIAEHTMHVELGNLIHEEFWRNYLNAKTESYLFPLKDAGKYALSLEDWEEAEVLNEPWKKKTEFYMGFEDNRVYLSSAVIKDSEIFMRVLNFNSVGIGFDVIGGKVSNKTNLAGYQALNETHNWKNSGEMFDEFKNISQPAIKMQTKQIMTLDSGQALKPMELAAFYIDINKFPYERKIHEKSNKEFSARPNDITKPYRELLEHEIVYIETSNKPQYNILHLSFIFLIFFAPAYTVLFYHFKTALSKRKINLYTI</sequence>
<dbReference type="GO" id="GO:0030246">
    <property type="term" value="F:carbohydrate binding"/>
    <property type="evidence" value="ECO:0007669"/>
    <property type="project" value="InterPro"/>
</dbReference>
<dbReference type="InterPro" id="IPR015341">
    <property type="entry name" value="Glyco_hydro_38_cen"/>
</dbReference>
<evidence type="ECO:0000256" key="6">
    <source>
        <dbReference type="ARBA" id="ARBA00023295"/>
    </source>
</evidence>
<dbReference type="EMBL" id="CAJZBQ010000057">
    <property type="protein sequence ID" value="CAG9333696.1"/>
    <property type="molecule type" value="Genomic_DNA"/>
</dbReference>
<dbReference type="CDD" id="cd00451">
    <property type="entry name" value="GH38N_AMII_euk"/>
    <property type="match status" value="1"/>
</dbReference>
<keyword evidence="7" id="KW-1133">Transmembrane helix</keyword>
<protein>
    <recommendedName>
        <fullName evidence="9">Glycoside hydrolase family 38 central domain-containing protein</fullName>
    </recommendedName>
</protein>
<evidence type="ECO:0000313" key="11">
    <source>
        <dbReference type="Proteomes" id="UP001162131"/>
    </source>
</evidence>
<evidence type="ECO:0000313" key="10">
    <source>
        <dbReference type="EMBL" id="CAG9333696.1"/>
    </source>
</evidence>
<dbReference type="InterPro" id="IPR013780">
    <property type="entry name" value="Glyco_hydro_b"/>
</dbReference>
<organism evidence="10 11">
    <name type="scientific">Blepharisma stoltei</name>
    <dbReference type="NCBI Taxonomy" id="1481888"/>
    <lineage>
        <taxon>Eukaryota</taxon>
        <taxon>Sar</taxon>
        <taxon>Alveolata</taxon>
        <taxon>Ciliophora</taxon>
        <taxon>Postciliodesmatophora</taxon>
        <taxon>Heterotrichea</taxon>
        <taxon>Heterotrichida</taxon>
        <taxon>Blepharismidae</taxon>
        <taxon>Blepharisma</taxon>
    </lineage>
</organism>
<dbReference type="InterPro" id="IPR027291">
    <property type="entry name" value="Glyco_hydro_38_N_sf"/>
</dbReference>
<dbReference type="InterPro" id="IPR011330">
    <property type="entry name" value="Glyco_hydro/deAcase_b/a-brl"/>
</dbReference>
<dbReference type="Pfam" id="PF01074">
    <property type="entry name" value="Glyco_hydro_38N"/>
    <property type="match status" value="1"/>
</dbReference>
<name>A0AAU9K2B6_9CILI</name>
<dbReference type="InterPro" id="IPR037094">
    <property type="entry name" value="Glyco_hydro_38_cen_sf"/>
</dbReference>
<dbReference type="Gene3D" id="1.20.1270.50">
    <property type="entry name" value="Glycoside hydrolase family 38, central domain"/>
    <property type="match status" value="1"/>
</dbReference>
<keyword evidence="8" id="KW-0732">Signal</keyword>
<dbReference type="InterPro" id="IPR000602">
    <property type="entry name" value="Glyco_hydro_38_N"/>
</dbReference>
<comment type="caution">
    <text evidence="10">The sequence shown here is derived from an EMBL/GenBank/DDBJ whole genome shotgun (WGS) entry which is preliminary data.</text>
</comment>
<dbReference type="PANTHER" id="PTHR11607:SF3">
    <property type="entry name" value="LYSOSOMAL ALPHA-MANNOSIDASE"/>
    <property type="match status" value="1"/>
</dbReference>
<keyword evidence="6" id="KW-0326">Glycosidase</keyword>
<keyword evidence="7" id="KW-0812">Transmembrane</keyword>
<dbReference type="PANTHER" id="PTHR11607">
    <property type="entry name" value="ALPHA-MANNOSIDASE"/>
    <property type="match status" value="1"/>
</dbReference>
<dbReference type="Gene3D" id="2.60.40.1180">
    <property type="entry name" value="Golgi alpha-mannosidase II"/>
    <property type="match status" value="1"/>
</dbReference>
<evidence type="ECO:0000256" key="8">
    <source>
        <dbReference type="SAM" id="SignalP"/>
    </source>
</evidence>
<keyword evidence="4" id="KW-0378">Hydrolase</keyword>
<dbReference type="Pfam" id="PF09261">
    <property type="entry name" value="Alpha-mann_mid"/>
    <property type="match status" value="1"/>
</dbReference>
<dbReference type="SMART" id="SM00872">
    <property type="entry name" value="Alpha-mann_mid"/>
    <property type="match status" value="1"/>
</dbReference>
<evidence type="ECO:0000256" key="2">
    <source>
        <dbReference type="ARBA" id="ARBA00009792"/>
    </source>
</evidence>
<dbReference type="InterPro" id="IPR050843">
    <property type="entry name" value="Glycosyl_Hydrlase_38"/>
</dbReference>
<evidence type="ECO:0000256" key="1">
    <source>
        <dbReference type="ARBA" id="ARBA00001947"/>
    </source>
</evidence>
<dbReference type="InterPro" id="IPR028995">
    <property type="entry name" value="Glyco_hydro_57/38_cen_sf"/>
</dbReference>